<keyword evidence="5" id="KW-1185">Reference proteome</keyword>
<sequence length="214" mass="23357">MSMFKKLIVTGCTLLLLTACGTDTTNENEGSTNQPNTTSESNTTNSTTATNESNAVKDSSNAGTQNTFTTVDITNPAVSLTEAVNVFKEAHPDAKIESVDLDTDSGRLHYDFDGFDSSKEYETEIDATTKEIKENEVETERDKDESLDFSSIIDPAKAIEIASAKAEVEGLSPTGWSLEADDGKQKYTIEYDKNNSDIEIKIDAITEEILEIDE</sequence>
<evidence type="ECO:0000256" key="1">
    <source>
        <dbReference type="SAM" id="MobiDB-lite"/>
    </source>
</evidence>
<feature type="chain" id="PRO_5023912478" description="PepSY domain-containing protein" evidence="2">
    <location>
        <begin position="22"/>
        <end position="214"/>
    </location>
</feature>
<dbReference type="Gene3D" id="3.10.450.40">
    <property type="match status" value="2"/>
</dbReference>
<feature type="compositionally biased region" description="Polar residues" evidence="1">
    <location>
        <begin position="56"/>
        <end position="68"/>
    </location>
</feature>
<evidence type="ECO:0000259" key="3">
    <source>
        <dbReference type="Pfam" id="PF03413"/>
    </source>
</evidence>
<reference evidence="4 5" key="1">
    <citation type="submission" date="2019-09" db="EMBL/GenBank/DDBJ databases">
        <title>Whole genome sequences of isolates from the Mars Exploration Rovers.</title>
        <authorList>
            <person name="Seuylemezian A."/>
            <person name="Vaishampayan P."/>
        </authorList>
    </citation>
    <scope>NUCLEOTIDE SEQUENCE [LARGE SCALE GENOMIC DNA]</scope>
    <source>
        <strain evidence="4 5">MER_TA_151</strain>
    </source>
</reference>
<dbReference type="EMBL" id="VYKL01000018">
    <property type="protein sequence ID" value="KAA9023936.1"/>
    <property type="molecule type" value="Genomic_DNA"/>
</dbReference>
<accession>A0A5J5HSY9</accession>
<dbReference type="AlphaFoldDB" id="A0A5J5HSY9"/>
<gene>
    <name evidence="4" type="ORF">F4V44_12425</name>
</gene>
<feature type="domain" description="PepSY" evidence="3">
    <location>
        <begin position="78"/>
        <end position="132"/>
    </location>
</feature>
<dbReference type="Proteomes" id="UP000326671">
    <property type="component" value="Unassembled WGS sequence"/>
</dbReference>
<dbReference type="Pfam" id="PF03413">
    <property type="entry name" value="PepSY"/>
    <property type="match status" value="2"/>
</dbReference>
<dbReference type="OrthoDB" id="5361545at2"/>
<dbReference type="RefSeq" id="WP_150440336.1">
    <property type="nucleotide sequence ID" value="NZ_VYKL01000018.1"/>
</dbReference>
<evidence type="ECO:0000313" key="4">
    <source>
        <dbReference type="EMBL" id="KAA9023936.1"/>
    </source>
</evidence>
<protein>
    <recommendedName>
        <fullName evidence="3">PepSY domain-containing protein</fullName>
    </recommendedName>
</protein>
<feature type="compositionally biased region" description="Low complexity" evidence="1">
    <location>
        <begin position="23"/>
        <end position="54"/>
    </location>
</feature>
<feature type="region of interest" description="Disordered" evidence="1">
    <location>
        <begin position="23"/>
        <end position="68"/>
    </location>
</feature>
<dbReference type="InterPro" id="IPR025711">
    <property type="entry name" value="PepSY"/>
</dbReference>
<keyword evidence="2" id="KW-0732">Signal</keyword>
<comment type="caution">
    <text evidence="4">The sequence shown here is derived from an EMBL/GenBank/DDBJ whole genome shotgun (WGS) entry which is preliminary data.</text>
</comment>
<organism evidence="4 5">
    <name type="scientific">Niallia endozanthoxylica</name>
    <dbReference type="NCBI Taxonomy" id="2036016"/>
    <lineage>
        <taxon>Bacteria</taxon>
        <taxon>Bacillati</taxon>
        <taxon>Bacillota</taxon>
        <taxon>Bacilli</taxon>
        <taxon>Bacillales</taxon>
        <taxon>Bacillaceae</taxon>
        <taxon>Niallia</taxon>
    </lineage>
</organism>
<feature type="signal peptide" evidence="2">
    <location>
        <begin position="1"/>
        <end position="21"/>
    </location>
</feature>
<evidence type="ECO:0000256" key="2">
    <source>
        <dbReference type="SAM" id="SignalP"/>
    </source>
</evidence>
<feature type="domain" description="PepSY" evidence="3">
    <location>
        <begin position="153"/>
        <end position="212"/>
    </location>
</feature>
<dbReference type="PROSITE" id="PS51257">
    <property type="entry name" value="PROKAR_LIPOPROTEIN"/>
    <property type="match status" value="1"/>
</dbReference>
<evidence type="ECO:0000313" key="5">
    <source>
        <dbReference type="Proteomes" id="UP000326671"/>
    </source>
</evidence>
<proteinExistence type="predicted"/>
<name>A0A5J5HSY9_9BACI</name>